<comment type="caution">
    <text evidence="1">The sequence shown here is derived from an EMBL/GenBank/DDBJ whole genome shotgun (WGS) entry which is preliminary data.</text>
</comment>
<gene>
    <name evidence="1" type="ORF">SEMRO_436_G142480.1</name>
</gene>
<dbReference type="Proteomes" id="UP001153069">
    <property type="component" value="Unassembled WGS sequence"/>
</dbReference>
<dbReference type="PRINTS" id="PR00081">
    <property type="entry name" value="GDHRDH"/>
</dbReference>
<accession>A0A9N8DX66</accession>
<dbReference type="PRINTS" id="PR00080">
    <property type="entry name" value="SDRFAMILY"/>
</dbReference>
<reference evidence="1" key="1">
    <citation type="submission" date="2020-06" db="EMBL/GenBank/DDBJ databases">
        <authorList>
            <consortium name="Plant Systems Biology data submission"/>
        </authorList>
    </citation>
    <scope>NUCLEOTIDE SEQUENCE</scope>
    <source>
        <strain evidence="1">D6</strain>
    </source>
</reference>
<dbReference type="Gene3D" id="3.40.50.720">
    <property type="entry name" value="NAD(P)-binding Rossmann-like Domain"/>
    <property type="match status" value="1"/>
</dbReference>
<keyword evidence="2" id="KW-1185">Reference proteome</keyword>
<sequence length="260" mass="27183">MSLSNLKCIVTGASSGIGRATCHALAKQGAKVVGAARNEQSLAKLKNEGGVFDFVVADITKPGDCERMVTKAVELLGGLTTVINAAGVLFGGGMGDVDLSNYQKNMTCNTQAPFEIMVHAIPLLKKQDEAISRSIINVSSVNGKQAFAGCVSYCMSKAAVDQLTRCASVDLAKFGIRVNAVNPGVIETNLQKAGGLTDEQYAGFLKRSIETTHPIAASLGRVGQPDEVAELICFLVSDSAKFITGECIAIDGGRQNLGAR</sequence>
<dbReference type="PANTHER" id="PTHR43975:SF2">
    <property type="entry name" value="EG:BACR7A4.14 PROTEIN-RELATED"/>
    <property type="match status" value="1"/>
</dbReference>
<evidence type="ECO:0000313" key="2">
    <source>
        <dbReference type="Proteomes" id="UP001153069"/>
    </source>
</evidence>
<dbReference type="EMBL" id="CAICTM010000435">
    <property type="protein sequence ID" value="CAB9510426.1"/>
    <property type="molecule type" value="Genomic_DNA"/>
</dbReference>
<dbReference type="PANTHER" id="PTHR43975">
    <property type="entry name" value="ZGC:101858"/>
    <property type="match status" value="1"/>
</dbReference>
<dbReference type="InterPro" id="IPR020904">
    <property type="entry name" value="Sc_DH/Rdtase_CS"/>
</dbReference>
<proteinExistence type="predicted"/>
<dbReference type="PROSITE" id="PS00061">
    <property type="entry name" value="ADH_SHORT"/>
    <property type="match status" value="1"/>
</dbReference>
<organism evidence="1 2">
    <name type="scientific">Seminavis robusta</name>
    <dbReference type="NCBI Taxonomy" id="568900"/>
    <lineage>
        <taxon>Eukaryota</taxon>
        <taxon>Sar</taxon>
        <taxon>Stramenopiles</taxon>
        <taxon>Ochrophyta</taxon>
        <taxon>Bacillariophyta</taxon>
        <taxon>Bacillariophyceae</taxon>
        <taxon>Bacillariophycidae</taxon>
        <taxon>Naviculales</taxon>
        <taxon>Naviculaceae</taxon>
        <taxon>Seminavis</taxon>
    </lineage>
</organism>
<dbReference type="InterPro" id="IPR002347">
    <property type="entry name" value="SDR_fam"/>
</dbReference>
<dbReference type="AlphaFoldDB" id="A0A9N8DX66"/>
<evidence type="ECO:0000313" key="1">
    <source>
        <dbReference type="EMBL" id="CAB9510426.1"/>
    </source>
</evidence>
<dbReference type="FunFam" id="3.40.50.720:FF:000084">
    <property type="entry name" value="Short-chain dehydrogenase reductase"/>
    <property type="match status" value="1"/>
</dbReference>
<dbReference type="InterPro" id="IPR036291">
    <property type="entry name" value="NAD(P)-bd_dom_sf"/>
</dbReference>
<dbReference type="Pfam" id="PF13561">
    <property type="entry name" value="adh_short_C2"/>
    <property type="match status" value="1"/>
</dbReference>
<protein>
    <submittedName>
        <fullName evidence="1">Diacetyl reductase [(S)-acetoin forming]</fullName>
    </submittedName>
</protein>
<name>A0A9N8DX66_9STRA</name>
<dbReference type="SUPFAM" id="SSF51735">
    <property type="entry name" value="NAD(P)-binding Rossmann-fold domains"/>
    <property type="match status" value="1"/>
</dbReference>